<evidence type="ECO:0000313" key="6">
    <source>
        <dbReference type="EMBL" id="TRY69390.1"/>
    </source>
</evidence>
<protein>
    <recommendedName>
        <fullName evidence="8">Major facilitator superfamily (MFS) profile domain-containing protein</fullName>
    </recommendedName>
</protein>
<evidence type="ECO:0000313" key="7">
    <source>
        <dbReference type="Proteomes" id="UP000318571"/>
    </source>
</evidence>
<keyword evidence="7" id="KW-1185">Reference proteome</keyword>
<dbReference type="InterPro" id="IPR036259">
    <property type="entry name" value="MFS_trans_sf"/>
</dbReference>
<evidence type="ECO:0000256" key="1">
    <source>
        <dbReference type="ARBA" id="ARBA00004141"/>
    </source>
</evidence>
<evidence type="ECO:0008006" key="8">
    <source>
        <dbReference type="Google" id="ProtNLM"/>
    </source>
</evidence>
<feature type="transmembrane region" description="Helical" evidence="5">
    <location>
        <begin position="405"/>
        <end position="424"/>
    </location>
</feature>
<sequence length="476" mass="53609">MFEAVSKFKKSVTLEPVIFLYVFSNYIMFAAEQGSNLMMNKICELELGYNQTTCLKRGTDFSDVEVDVQRYTNMFELRRKYIAMVPQILYTLVAGALSDSFGRKPLLFFPMLGRILGKTVHLLHLMFYHELPIWAYYFTELSDIMGGIPIYYMGVYGYGSNTVDQAKRAARLARFDGVEQVAYLTGAALSPVVFRAFGCWGSFLSGITINIAALLILVLRTPEPIVPKEEKSIFKDANSSDTTFSKITRLFHRCVTQPLSETKATLAKKRDHGLRTVLYLAFFNYAIYLLVLNINSLEYLYLKLVFPGFTGEDMAVYKVLTKTFVLITMFILMPYFNGKLHWHETSILSIISTSLVWSYFGRGIAANLIPQYYAAGLLGFLQLGLYCTNRSLITRCIDDGEIGKAFAGVSILTAMVMAVSQPIYRHLYDATLDVFPGSIFMVTASALAVASLVNYFLVSKRRSIQVGRVTPTDSTE</sequence>
<dbReference type="Proteomes" id="UP000318571">
    <property type="component" value="Chromosome 1"/>
</dbReference>
<feature type="transmembrane region" description="Helical" evidence="5">
    <location>
        <begin position="12"/>
        <end position="31"/>
    </location>
</feature>
<comment type="caution">
    <text evidence="6">The sequence shown here is derived from an EMBL/GenBank/DDBJ whole genome shotgun (WGS) entry which is preliminary data.</text>
</comment>
<dbReference type="Gene3D" id="1.20.1250.20">
    <property type="entry name" value="MFS general substrate transporter like domains"/>
    <property type="match status" value="1"/>
</dbReference>
<accession>A0A553NVE0</accession>
<comment type="subcellular location">
    <subcellularLocation>
        <location evidence="1">Membrane</location>
        <topology evidence="1">Multi-pass membrane protein</topology>
    </subcellularLocation>
</comment>
<dbReference type="PANTHER" id="PTHR23507">
    <property type="entry name" value="ZGC:174356"/>
    <property type="match status" value="1"/>
</dbReference>
<feature type="transmembrane region" description="Helical" evidence="5">
    <location>
        <begin position="342"/>
        <end position="360"/>
    </location>
</feature>
<organism evidence="6 7">
    <name type="scientific">Tigriopus californicus</name>
    <name type="common">Marine copepod</name>
    <dbReference type="NCBI Taxonomy" id="6832"/>
    <lineage>
        <taxon>Eukaryota</taxon>
        <taxon>Metazoa</taxon>
        <taxon>Ecdysozoa</taxon>
        <taxon>Arthropoda</taxon>
        <taxon>Crustacea</taxon>
        <taxon>Multicrustacea</taxon>
        <taxon>Hexanauplia</taxon>
        <taxon>Copepoda</taxon>
        <taxon>Harpacticoida</taxon>
        <taxon>Harpacticidae</taxon>
        <taxon>Tigriopus</taxon>
    </lineage>
</organism>
<feature type="transmembrane region" description="Helical" evidence="5">
    <location>
        <begin position="315"/>
        <end position="335"/>
    </location>
</feature>
<feature type="transmembrane region" description="Helical" evidence="5">
    <location>
        <begin position="192"/>
        <end position="219"/>
    </location>
</feature>
<feature type="transmembrane region" description="Helical" evidence="5">
    <location>
        <begin position="436"/>
        <end position="458"/>
    </location>
</feature>
<evidence type="ECO:0000256" key="4">
    <source>
        <dbReference type="ARBA" id="ARBA00023136"/>
    </source>
</evidence>
<reference evidence="6 7" key="1">
    <citation type="journal article" date="2018" name="Nat. Ecol. Evol.">
        <title>Genomic signatures of mitonuclear coevolution across populations of Tigriopus californicus.</title>
        <authorList>
            <person name="Barreto F.S."/>
            <person name="Watson E.T."/>
            <person name="Lima T.G."/>
            <person name="Willett C.S."/>
            <person name="Edmands S."/>
            <person name="Li W."/>
            <person name="Burton R.S."/>
        </authorList>
    </citation>
    <scope>NUCLEOTIDE SEQUENCE [LARGE SCALE GENOMIC DNA]</scope>
    <source>
        <strain evidence="6 7">San Diego</strain>
    </source>
</reference>
<feature type="transmembrane region" description="Helical" evidence="5">
    <location>
        <begin position="372"/>
        <end position="393"/>
    </location>
</feature>
<evidence type="ECO:0000256" key="2">
    <source>
        <dbReference type="ARBA" id="ARBA00022692"/>
    </source>
</evidence>
<dbReference type="SUPFAM" id="SSF103473">
    <property type="entry name" value="MFS general substrate transporter"/>
    <property type="match status" value="1"/>
</dbReference>
<keyword evidence="4 5" id="KW-0472">Membrane</keyword>
<dbReference type="GO" id="GO:0016020">
    <property type="term" value="C:membrane"/>
    <property type="evidence" value="ECO:0007669"/>
    <property type="project" value="UniProtKB-SubCell"/>
</dbReference>
<evidence type="ECO:0000256" key="3">
    <source>
        <dbReference type="ARBA" id="ARBA00022989"/>
    </source>
</evidence>
<dbReference type="OMA" id="WHETSIL"/>
<keyword evidence="3 5" id="KW-1133">Transmembrane helix</keyword>
<feature type="transmembrane region" description="Helical" evidence="5">
    <location>
        <begin position="277"/>
        <end position="295"/>
    </location>
</feature>
<dbReference type="PANTHER" id="PTHR23507:SF1">
    <property type="entry name" value="FI18259P1-RELATED"/>
    <property type="match status" value="1"/>
</dbReference>
<dbReference type="Pfam" id="PF07690">
    <property type="entry name" value="MFS_1"/>
    <property type="match status" value="1"/>
</dbReference>
<proteinExistence type="predicted"/>
<gene>
    <name evidence="6" type="ORF">TCAL_07678</name>
</gene>
<keyword evidence="2 5" id="KW-0812">Transmembrane</keyword>
<evidence type="ECO:0000256" key="5">
    <source>
        <dbReference type="SAM" id="Phobius"/>
    </source>
</evidence>
<dbReference type="InterPro" id="IPR011701">
    <property type="entry name" value="MFS"/>
</dbReference>
<dbReference type="AlphaFoldDB" id="A0A553NVE0"/>
<dbReference type="EMBL" id="VCGU01000010">
    <property type="protein sequence ID" value="TRY69390.1"/>
    <property type="molecule type" value="Genomic_DNA"/>
</dbReference>
<name>A0A553NVE0_TIGCA</name>
<dbReference type="GO" id="GO:0022857">
    <property type="term" value="F:transmembrane transporter activity"/>
    <property type="evidence" value="ECO:0007669"/>
    <property type="project" value="InterPro"/>
</dbReference>